<keyword evidence="3" id="KW-0560">Oxidoreductase</keyword>
<dbReference type="SUPFAM" id="SSF49482">
    <property type="entry name" value="Aromatic compound dioxygenase"/>
    <property type="match status" value="1"/>
</dbReference>
<comment type="caution">
    <text evidence="6">The sequence shown here is derived from an EMBL/GenBank/DDBJ whole genome shotgun (WGS) entry which is preliminary data.</text>
</comment>
<reference evidence="6" key="2">
    <citation type="submission" date="2020-11" db="EMBL/GenBank/DDBJ databases">
        <authorList>
            <person name="McCartney M.A."/>
            <person name="Auch B."/>
            <person name="Kono T."/>
            <person name="Mallez S."/>
            <person name="Becker A."/>
            <person name="Gohl D.M."/>
            <person name="Silverstein K.A.T."/>
            <person name="Koren S."/>
            <person name="Bechman K.B."/>
            <person name="Herman A."/>
            <person name="Abrahante J.E."/>
            <person name="Garbe J."/>
        </authorList>
    </citation>
    <scope>NUCLEOTIDE SEQUENCE</scope>
    <source>
        <strain evidence="6">Duluth1</strain>
        <tissue evidence="6">Whole animal</tissue>
    </source>
</reference>
<dbReference type="InterPro" id="IPR015889">
    <property type="entry name" value="Intradiol_dOase_core"/>
</dbReference>
<feature type="chain" id="PRO_5038455092" description="Intradiol ring-cleavage dioxygenases domain-containing protein" evidence="4">
    <location>
        <begin position="19"/>
        <end position="224"/>
    </location>
</feature>
<dbReference type="PANTHER" id="PTHR33711">
    <property type="entry name" value="DIOXYGENASE, PUTATIVE (AFU_ORTHOLOGUE AFUA_2G02910)-RELATED"/>
    <property type="match status" value="1"/>
</dbReference>
<proteinExistence type="inferred from homology"/>
<dbReference type="Gene3D" id="2.60.130.10">
    <property type="entry name" value="Aromatic compound dioxygenase"/>
    <property type="match status" value="1"/>
</dbReference>
<dbReference type="AlphaFoldDB" id="A0A9D4ECC4"/>
<protein>
    <recommendedName>
        <fullName evidence="5">Intradiol ring-cleavage dioxygenases domain-containing protein</fullName>
    </recommendedName>
</protein>
<feature type="domain" description="Intradiol ring-cleavage dioxygenases" evidence="5">
    <location>
        <begin position="32"/>
        <end position="198"/>
    </location>
</feature>
<dbReference type="InterPro" id="IPR050770">
    <property type="entry name" value="Intradiol_RC_Dioxygenase"/>
</dbReference>
<organism evidence="6 7">
    <name type="scientific">Dreissena polymorpha</name>
    <name type="common">Zebra mussel</name>
    <name type="synonym">Mytilus polymorpha</name>
    <dbReference type="NCBI Taxonomy" id="45954"/>
    <lineage>
        <taxon>Eukaryota</taxon>
        <taxon>Metazoa</taxon>
        <taxon>Spiralia</taxon>
        <taxon>Lophotrochozoa</taxon>
        <taxon>Mollusca</taxon>
        <taxon>Bivalvia</taxon>
        <taxon>Autobranchia</taxon>
        <taxon>Heteroconchia</taxon>
        <taxon>Euheterodonta</taxon>
        <taxon>Imparidentia</taxon>
        <taxon>Neoheterodontei</taxon>
        <taxon>Myida</taxon>
        <taxon>Dreissenoidea</taxon>
        <taxon>Dreissenidae</taxon>
        <taxon>Dreissena</taxon>
    </lineage>
</organism>
<keyword evidence="2" id="KW-0223">Dioxygenase</keyword>
<evidence type="ECO:0000256" key="4">
    <source>
        <dbReference type="SAM" id="SignalP"/>
    </source>
</evidence>
<evidence type="ECO:0000313" key="7">
    <source>
        <dbReference type="Proteomes" id="UP000828390"/>
    </source>
</evidence>
<dbReference type="GO" id="GO:0016702">
    <property type="term" value="F:oxidoreductase activity, acting on single donors with incorporation of molecular oxygen, incorporation of two atoms of oxygen"/>
    <property type="evidence" value="ECO:0007669"/>
    <property type="project" value="InterPro"/>
</dbReference>
<reference evidence="6" key="1">
    <citation type="journal article" date="2019" name="bioRxiv">
        <title>The Genome of the Zebra Mussel, Dreissena polymorpha: A Resource for Invasive Species Research.</title>
        <authorList>
            <person name="McCartney M.A."/>
            <person name="Auch B."/>
            <person name="Kono T."/>
            <person name="Mallez S."/>
            <person name="Zhang Y."/>
            <person name="Obille A."/>
            <person name="Becker A."/>
            <person name="Abrahante J.E."/>
            <person name="Garbe J."/>
            <person name="Badalamenti J.P."/>
            <person name="Herman A."/>
            <person name="Mangelson H."/>
            <person name="Liachko I."/>
            <person name="Sullivan S."/>
            <person name="Sone E.D."/>
            <person name="Koren S."/>
            <person name="Silverstein K.A.T."/>
            <person name="Beckman K.B."/>
            <person name="Gohl D.M."/>
        </authorList>
    </citation>
    <scope>NUCLEOTIDE SEQUENCE</scope>
    <source>
        <strain evidence="6">Duluth1</strain>
        <tissue evidence="6">Whole animal</tissue>
    </source>
</reference>
<dbReference type="Pfam" id="PF00775">
    <property type="entry name" value="Dioxygenase_C"/>
    <property type="match status" value="1"/>
</dbReference>
<dbReference type="EMBL" id="JAIWYP010000009">
    <property type="protein sequence ID" value="KAH3775695.1"/>
    <property type="molecule type" value="Genomic_DNA"/>
</dbReference>
<evidence type="ECO:0000313" key="6">
    <source>
        <dbReference type="EMBL" id="KAH3775695.1"/>
    </source>
</evidence>
<evidence type="ECO:0000259" key="5">
    <source>
        <dbReference type="Pfam" id="PF00775"/>
    </source>
</evidence>
<accession>A0A9D4ECC4</accession>
<feature type="signal peptide" evidence="4">
    <location>
        <begin position="1"/>
        <end position="18"/>
    </location>
</feature>
<evidence type="ECO:0000256" key="2">
    <source>
        <dbReference type="ARBA" id="ARBA00022964"/>
    </source>
</evidence>
<evidence type="ECO:0000256" key="1">
    <source>
        <dbReference type="ARBA" id="ARBA00007825"/>
    </source>
</evidence>
<sequence length="224" mass="25503">MSISYFILGCWLLNEVSAYQDRSCKPTSADILGPYYYPNVPRRRQICERDRAFHQQRHLLVEGRVMDETCRPLSGARIEVWQADADGHYLFKDMCRGHFYTQIRGNYAFLTLRPGKYSTDPTGRLFRPAHIHFRVVAPDHDILVTQMYFDGDSSLGVNDSCSTCSSDHPDLVVSTHEMCADESGKYCIDIAHFDLVLRRGSGVDVVKDVDDSLPELLDMAKEGK</sequence>
<evidence type="ECO:0000256" key="3">
    <source>
        <dbReference type="ARBA" id="ARBA00023002"/>
    </source>
</evidence>
<keyword evidence="4" id="KW-0732">Signal</keyword>
<dbReference type="PANTHER" id="PTHR33711:SF10">
    <property type="entry name" value="INTRADIOL RING-CLEAVAGE DIOXYGENASES DOMAIN-CONTAINING PROTEIN"/>
    <property type="match status" value="1"/>
</dbReference>
<keyword evidence="7" id="KW-1185">Reference proteome</keyword>
<comment type="similarity">
    <text evidence="1">Belongs to the intradiol ring-cleavage dioxygenase family.</text>
</comment>
<gene>
    <name evidence="6" type="ORF">DPMN_177100</name>
</gene>
<dbReference type="Proteomes" id="UP000828390">
    <property type="component" value="Unassembled WGS sequence"/>
</dbReference>
<name>A0A9D4ECC4_DREPO</name>
<dbReference type="GO" id="GO:0008199">
    <property type="term" value="F:ferric iron binding"/>
    <property type="evidence" value="ECO:0007669"/>
    <property type="project" value="InterPro"/>
</dbReference>
<dbReference type="InterPro" id="IPR000627">
    <property type="entry name" value="Intradiol_dOase_C"/>
</dbReference>